<keyword evidence="1" id="KW-0812">Transmembrane</keyword>
<keyword evidence="1" id="KW-0472">Membrane</keyword>
<organism evidence="2 3">
    <name type="scientific">Pristionchus entomophagus</name>
    <dbReference type="NCBI Taxonomy" id="358040"/>
    <lineage>
        <taxon>Eukaryota</taxon>
        <taxon>Metazoa</taxon>
        <taxon>Ecdysozoa</taxon>
        <taxon>Nematoda</taxon>
        <taxon>Chromadorea</taxon>
        <taxon>Rhabditida</taxon>
        <taxon>Rhabditina</taxon>
        <taxon>Diplogasteromorpha</taxon>
        <taxon>Diplogasteroidea</taxon>
        <taxon>Neodiplogasteridae</taxon>
        <taxon>Pristionchus</taxon>
    </lineage>
</organism>
<comment type="caution">
    <text evidence="2">The sequence shown here is derived from an EMBL/GenBank/DDBJ whole genome shotgun (WGS) entry which is preliminary data.</text>
</comment>
<feature type="transmembrane region" description="Helical" evidence="1">
    <location>
        <begin position="95"/>
        <end position="122"/>
    </location>
</feature>
<dbReference type="AlphaFoldDB" id="A0AAV5SFH2"/>
<protein>
    <submittedName>
        <fullName evidence="2">Uncharacterized protein</fullName>
    </submittedName>
</protein>
<dbReference type="Proteomes" id="UP001432027">
    <property type="component" value="Unassembled WGS sequence"/>
</dbReference>
<keyword evidence="3" id="KW-1185">Reference proteome</keyword>
<proteinExistence type="predicted"/>
<gene>
    <name evidence="2" type="ORF">PENTCL1PPCAC_4266</name>
</gene>
<evidence type="ECO:0000256" key="1">
    <source>
        <dbReference type="SAM" id="Phobius"/>
    </source>
</evidence>
<name>A0AAV5SFH2_9BILA</name>
<dbReference type="SUPFAM" id="SSF53850">
    <property type="entry name" value="Periplasmic binding protein-like II"/>
    <property type="match status" value="1"/>
</dbReference>
<sequence length="339" mass="39253">MRQFDFFTNTTLTLGYTFEYFPYNFFGKYDNVLKGIYHEPWNIISEKTGVTFRNQYENYFVILDEIQNGTILTTLDAVTKVTESIKTAYSYSVPFYFSTMFAVFEPAAWAILIAMAFVACLIDKARRHYRRGHRELSRVPTMIYLLAILIIASIHSAGFKGNTVITSLTATSYTTLVTDLRSGRRQLVLQPTLTNPLANGIDYMLSNQSRPVLSMSPTDYRLEQVCTNQDYVTRIFTLDLVVLQSVELPCILDRIFIDDSPMGQNATFNEEFDINLPFMLIFKREAVTKRSVDMLNQILLRLFREEQISQLWTPRFIRTFATKSEETTKGRGLEYKPIR</sequence>
<reference evidence="2" key="1">
    <citation type="submission" date="2023-10" db="EMBL/GenBank/DDBJ databases">
        <title>Genome assembly of Pristionchus species.</title>
        <authorList>
            <person name="Yoshida K."/>
            <person name="Sommer R.J."/>
        </authorList>
    </citation>
    <scope>NUCLEOTIDE SEQUENCE</scope>
    <source>
        <strain evidence="2">RS0144</strain>
    </source>
</reference>
<evidence type="ECO:0000313" key="2">
    <source>
        <dbReference type="EMBL" id="GMS82091.1"/>
    </source>
</evidence>
<dbReference type="Gene3D" id="3.40.190.10">
    <property type="entry name" value="Periplasmic binding protein-like II"/>
    <property type="match status" value="1"/>
</dbReference>
<accession>A0AAV5SFH2</accession>
<keyword evidence="1" id="KW-1133">Transmembrane helix</keyword>
<dbReference type="EMBL" id="BTSX01000001">
    <property type="protein sequence ID" value="GMS82091.1"/>
    <property type="molecule type" value="Genomic_DNA"/>
</dbReference>
<feature type="transmembrane region" description="Helical" evidence="1">
    <location>
        <begin position="142"/>
        <end position="159"/>
    </location>
</feature>
<evidence type="ECO:0000313" key="3">
    <source>
        <dbReference type="Proteomes" id="UP001432027"/>
    </source>
</evidence>